<dbReference type="AlphaFoldDB" id="A0ABD0VX48"/>
<dbReference type="InterPro" id="IPR018851">
    <property type="entry name" value="Borealin_N"/>
</dbReference>
<protein>
    <recommendedName>
        <fullName evidence="15">Borealin</fullName>
    </recommendedName>
</protein>
<dbReference type="InterPro" id="IPR018867">
    <property type="entry name" value="Cell_div_borealin"/>
</dbReference>
<evidence type="ECO:0000256" key="9">
    <source>
        <dbReference type="ARBA" id="ARBA00023328"/>
    </source>
</evidence>
<gene>
    <name evidence="13" type="ORF">UPYG_G00340250</name>
</gene>
<accession>A0ABD0VX48</accession>
<evidence type="ECO:0000256" key="8">
    <source>
        <dbReference type="ARBA" id="ARBA00023306"/>
    </source>
</evidence>
<feature type="region of interest" description="Disordered" evidence="10">
    <location>
        <begin position="163"/>
        <end position="256"/>
    </location>
</feature>
<keyword evidence="9" id="KW-0137">Centromere</keyword>
<feature type="domain" description="Borealin C-terminal" evidence="12">
    <location>
        <begin position="222"/>
        <end position="333"/>
    </location>
</feature>
<evidence type="ECO:0000313" key="14">
    <source>
        <dbReference type="Proteomes" id="UP001557470"/>
    </source>
</evidence>
<evidence type="ECO:0000313" key="13">
    <source>
        <dbReference type="EMBL" id="KAL0962459.1"/>
    </source>
</evidence>
<keyword evidence="14" id="KW-1185">Reference proteome</keyword>
<name>A0ABD0VX48_UMBPY</name>
<evidence type="ECO:0000256" key="7">
    <source>
        <dbReference type="ARBA" id="ARBA00023242"/>
    </source>
</evidence>
<evidence type="ECO:0000256" key="3">
    <source>
        <dbReference type="ARBA" id="ARBA00009914"/>
    </source>
</evidence>
<dbReference type="GO" id="GO:0051301">
    <property type="term" value="P:cell division"/>
    <property type="evidence" value="ECO:0007669"/>
    <property type="project" value="UniProtKB-KW"/>
</dbReference>
<keyword evidence="4" id="KW-0158">Chromosome</keyword>
<dbReference type="PANTHER" id="PTHR16040">
    <property type="entry name" value="AUSTRALIN, ISOFORM A-RELATED"/>
    <property type="match status" value="1"/>
</dbReference>
<evidence type="ECO:0000259" key="11">
    <source>
        <dbReference type="Pfam" id="PF10444"/>
    </source>
</evidence>
<evidence type="ECO:0000256" key="6">
    <source>
        <dbReference type="ARBA" id="ARBA00022776"/>
    </source>
</evidence>
<dbReference type="Gene3D" id="6.10.250.1900">
    <property type="match status" value="1"/>
</dbReference>
<dbReference type="Proteomes" id="UP001557470">
    <property type="component" value="Unassembled WGS sequence"/>
</dbReference>
<dbReference type="GO" id="GO:0000775">
    <property type="term" value="C:chromosome, centromeric region"/>
    <property type="evidence" value="ECO:0007669"/>
    <property type="project" value="UniProtKB-SubCell"/>
</dbReference>
<dbReference type="GO" id="GO:0005634">
    <property type="term" value="C:nucleus"/>
    <property type="evidence" value="ECO:0007669"/>
    <property type="project" value="UniProtKB-SubCell"/>
</dbReference>
<dbReference type="InterPro" id="IPR046466">
    <property type="entry name" value="Borealin_C"/>
</dbReference>
<keyword evidence="5" id="KW-0132">Cell division</keyword>
<keyword evidence="8" id="KW-0131">Cell cycle</keyword>
<feature type="domain" description="Borealin N-terminal" evidence="11">
    <location>
        <begin position="74"/>
        <end position="126"/>
    </location>
</feature>
<proteinExistence type="inferred from homology"/>
<comment type="similarity">
    <text evidence="3">Belongs to the borealin family.</text>
</comment>
<evidence type="ECO:0000256" key="10">
    <source>
        <dbReference type="SAM" id="MobiDB-lite"/>
    </source>
</evidence>
<evidence type="ECO:0000256" key="5">
    <source>
        <dbReference type="ARBA" id="ARBA00022618"/>
    </source>
</evidence>
<dbReference type="EMBL" id="JAGEUA010000011">
    <property type="protein sequence ID" value="KAL0962459.1"/>
    <property type="molecule type" value="Genomic_DNA"/>
</dbReference>
<evidence type="ECO:0000259" key="12">
    <source>
        <dbReference type="Pfam" id="PF10512"/>
    </source>
</evidence>
<comment type="subcellular location">
    <subcellularLocation>
        <location evidence="2">Chromosome</location>
        <location evidence="2">Centromere</location>
    </subcellularLocation>
    <subcellularLocation>
        <location evidence="1">Nucleus</location>
    </subcellularLocation>
</comment>
<comment type="caution">
    <text evidence="13">The sequence shown here is derived from an EMBL/GenBank/DDBJ whole genome shotgun (WGS) entry which is preliminary data.</text>
</comment>
<dbReference type="Gene3D" id="6.10.140.560">
    <property type="match status" value="1"/>
</dbReference>
<organism evidence="13 14">
    <name type="scientific">Umbra pygmaea</name>
    <name type="common">Eastern mudminnow</name>
    <dbReference type="NCBI Taxonomy" id="75934"/>
    <lineage>
        <taxon>Eukaryota</taxon>
        <taxon>Metazoa</taxon>
        <taxon>Chordata</taxon>
        <taxon>Craniata</taxon>
        <taxon>Vertebrata</taxon>
        <taxon>Euteleostomi</taxon>
        <taxon>Actinopterygii</taxon>
        <taxon>Neopterygii</taxon>
        <taxon>Teleostei</taxon>
        <taxon>Protacanthopterygii</taxon>
        <taxon>Esociformes</taxon>
        <taxon>Umbridae</taxon>
        <taxon>Umbra</taxon>
    </lineage>
</organism>
<evidence type="ECO:0000256" key="1">
    <source>
        <dbReference type="ARBA" id="ARBA00004123"/>
    </source>
</evidence>
<dbReference type="Pfam" id="PF10512">
    <property type="entry name" value="Borealin"/>
    <property type="match status" value="1"/>
</dbReference>
<keyword evidence="6" id="KW-0498">Mitosis</keyword>
<feature type="compositionally biased region" description="Polar residues" evidence="10">
    <location>
        <begin position="212"/>
        <end position="245"/>
    </location>
</feature>
<evidence type="ECO:0008006" key="15">
    <source>
        <dbReference type="Google" id="ProtNLM"/>
    </source>
</evidence>
<evidence type="ECO:0000256" key="2">
    <source>
        <dbReference type="ARBA" id="ARBA00004584"/>
    </source>
</evidence>
<keyword evidence="7" id="KW-0539">Nucleus</keyword>
<dbReference type="Pfam" id="PF10444">
    <property type="entry name" value="Nbl1_Borealin_N"/>
    <property type="match status" value="1"/>
</dbReference>
<evidence type="ECO:0000256" key="4">
    <source>
        <dbReference type="ARBA" id="ARBA00022454"/>
    </source>
</evidence>
<dbReference type="PANTHER" id="PTHR16040:SF8">
    <property type="entry name" value="BOREALIN"/>
    <property type="match status" value="1"/>
</dbReference>
<reference evidence="13 14" key="1">
    <citation type="submission" date="2024-06" db="EMBL/GenBank/DDBJ databases">
        <authorList>
            <person name="Pan Q."/>
            <person name="Wen M."/>
            <person name="Jouanno E."/>
            <person name="Zahm M."/>
            <person name="Klopp C."/>
            <person name="Cabau C."/>
            <person name="Louis A."/>
            <person name="Berthelot C."/>
            <person name="Parey E."/>
            <person name="Roest Crollius H."/>
            <person name="Montfort J."/>
            <person name="Robinson-Rechavi M."/>
            <person name="Bouchez O."/>
            <person name="Lampietro C."/>
            <person name="Lopez Roques C."/>
            <person name="Donnadieu C."/>
            <person name="Postlethwait J."/>
            <person name="Bobe J."/>
            <person name="Verreycken H."/>
            <person name="Guiguen Y."/>
        </authorList>
    </citation>
    <scope>NUCLEOTIDE SEQUENCE [LARGE SCALE GENOMIC DNA]</scope>
    <source>
        <strain evidence="13">Up_M1</strain>
        <tissue evidence="13">Testis</tissue>
    </source>
</reference>
<sequence length="335" mass="37399">MICYFKILYLLSIPCNAYLLRLRVHLKISQTGKRGTAHNVQRISWPPRKDKINRITMGRPKRTTKQRKNPKLDKLEAFLDDFDSEVKTIVERLKEQSNILLKNADNLYNIALIKLPKAVRQMNWLEHCVMEKAKSPALPVEDAMKEEAAAKVESIMAEVHVMPPKSTKKAASTRGGARMSSEDEENSVITKAKKGRSKKPPTTSKKARALSVSKQNSSIRKTSRKPTTTPGRNVLDSSLMGSTPLVTPRFDPRLPKTPAIRIPRHKERVYSISVNGSPIAGSSEDIIINVPVGNGECIQLLASQMDTVDLGQLDATAIRSIRLLQNRLTTLCETS</sequence>